<evidence type="ECO:0000313" key="6">
    <source>
        <dbReference type="EMBL" id="MBS2098336.1"/>
    </source>
</evidence>
<dbReference type="EMBL" id="JAGUCO010000004">
    <property type="protein sequence ID" value="MBS2098336.1"/>
    <property type="molecule type" value="Genomic_DNA"/>
</dbReference>
<dbReference type="Proteomes" id="UP000708576">
    <property type="component" value="Unassembled WGS sequence"/>
</dbReference>
<keyword evidence="4" id="KW-0732">Signal</keyword>
<protein>
    <submittedName>
        <fullName evidence="6">T9SS type A sorting domain-containing protein</fullName>
    </submittedName>
</protein>
<evidence type="ECO:0000256" key="3">
    <source>
        <dbReference type="SAM" id="MobiDB-lite"/>
    </source>
</evidence>
<feature type="chain" id="PRO_5047172855" evidence="4">
    <location>
        <begin position="21"/>
        <end position="748"/>
    </location>
</feature>
<dbReference type="InterPro" id="IPR002022">
    <property type="entry name" value="Pec_lyase"/>
</dbReference>
<keyword evidence="1 2" id="KW-0456">Lyase</keyword>
<sequence>MKSILILLAVLSLSSIKLFAQSVTIIESVGWFETATVKWQPVEGAEAYNVYCSGEGITNFKIDDQLIRNYGDYYRADIPGLQAGEYTLKVVPVIDGVETESTETNSISVIAHDRTGFSFSDNRVPGAYKEDGTAKDNAVIIYITENSKNTISMDVTGANENPCVGLQEILDGFKKGNDNRPLIIRMVGQITDFSYMNKGDIVVENKNNPSSYITIEGIGNDAVADGWGIRLKNASNIEIRNLAFMNCNSDEGDNLGLQQDNDFIWVHHCDLFYGDAGGDSDQAKGDGALDCKRSTYVTFSYNHFWDTGKSCLLGLGEDTTEGLYITYHHNWFDHSDSRHPRVRFFSAHVYNNYYDGNAKYGVGATSGSSVFVEDNYFRNCKYPMLISQQGTDIYYDSDGTFSGEDGGIIKAFNNYMEGQNRFVAWGDEAITNSTLQFDAYVASSKEELVPEDVITVQGANSYNNFDTNEAVMYEYTSETPEDAKATVMEYAGRMEGGDFIWAFDNSVDDASYEVNQALKNALSAYQTTLVSIQGDAEDDGSGDGGDDGGPVDEGDMIHNFTLSGLNSSFYNISGNLSDSKGTVVYNGLTLTQCLKIESATSISFTSTQNGQLTLVFNEGFEGKFKVNGTAYYPTNGILNLDIAAGDYEFTKGDVANLYFMSLEYDTTTGVKSRVDERIKLYPNPVIDYISIEGTNSIIKVEVYNMQGIQVMLNENCQSFIDVRSIPSGTYLVKIVTVKDTQVHTVFKK</sequence>
<evidence type="ECO:0000256" key="1">
    <source>
        <dbReference type="ARBA" id="ARBA00023239"/>
    </source>
</evidence>
<reference evidence="6 7" key="1">
    <citation type="journal article" date="2015" name="Int. J. Syst. Evol. Microbiol.">
        <title>Carboxylicivirga linearis sp. nov., isolated from a sea cucumber culture pond.</title>
        <authorList>
            <person name="Wang F.Q."/>
            <person name="Zhou Y.X."/>
            <person name="Lin X.Z."/>
            <person name="Chen G.J."/>
            <person name="Du Z.J."/>
        </authorList>
    </citation>
    <scope>NUCLEOTIDE SEQUENCE [LARGE SCALE GENOMIC DNA]</scope>
    <source>
        <strain evidence="6 7">FB218</strain>
    </source>
</reference>
<organism evidence="6 7">
    <name type="scientific">Carboxylicivirga linearis</name>
    <dbReference type="NCBI Taxonomy" id="1628157"/>
    <lineage>
        <taxon>Bacteria</taxon>
        <taxon>Pseudomonadati</taxon>
        <taxon>Bacteroidota</taxon>
        <taxon>Bacteroidia</taxon>
        <taxon>Marinilabiliales</taxon>
        <taxon>Marinilabiliaceae</taxon>
        <taxon>Carboxylicivirga</taxon>
    </lineage>
</organism>
<evidence type="ECO:0000256" key="4">
    <source>
        <dbReference type="SAM" id="SignalP"/>
    </source>
</evidence>
<dbReference type="Pfam" id="PF18962">
    <property type="entry name" value="Por_Secre_tail"/>
    <property type="match status" value="1"/>
</dbReference>
<dbReference type="PANTHER" id="PTHR31683">
    <property type="entry name" value="PECTATE LYASE 18-RELATED"/>
    <property type="match status" value="1"/>
</dbReference>
<gene>
    <name evidence="6" type="ORF">KEM10_08595</name>
</gene>
<dbReference type="Gene3D" id="2.160.20.10">
    <property type="entry name" value="Single-stranded right-handed beta-helix, Pectin lyase-like"/>
    <property type="match status" value="1"/>
</dbReference>
<feature type="compositionally biased region" description="Acidic residues" evidence="3">
    <location>
        <begin position="535"/>
        <end position="553"/>
    </location>
</feature>
<dbReference type="SUPFAM" id="SSF51126">
    <property type="entry name" value="Pectin lyase-like"/>
    <property type="match status" value="1"/>
</dbReference>
<proteinExistence type="inferred from homology"/>
<comment type="subcellular location">
    <subcellularLocation>
        <location evidence="2">Secreted</location>
    </subcellularLocation>
</comment>
<dbReference type="InterPro" id="IPR041253">
    <property type="entry name" value="CBM77"/>
</dbReference>
<dbReference type="NCBIfam" id="TIGR04183">
    <property type="entry name" value="Por_Secre_tail"/>
    <property type="match status" value="1"/>
</dbReference>
<keyword evidence="7" id="KW-1185">Reference proteome</keyword>
<comment type="caution">
    <text evidence="6">The sequence shown here is derived from an EMBL/GenBank/DDBJ whole genome shotgun (WGS) entry which is preliminary data.</text>
</comment>
<dbReference type="InterPro" id="IPR011050">
    <property type="entry name" value="Pectin_lyase_fold/virulence"/>
</dbReference>
<dbReference type="InterPro" id="IPR026444">
    <property type="entry name" value="Secre_tail"/>
</dbReference>
<dbReference type="InterPro" id="IPR045032">
    <property type="entry name" value="PEL"/>
</dbReference>
<feature type="domain" description="Pectate lyase" evidence="5">
    <location>
        <begin position="185"/>
        <end position="383"/>
    </location>
</feature>
<keyword evidence="2" id="KW-0119">Carbohydrate metabolism</keyword>
<feature type="signal peptide" evidence="4">
    <location>
        <begin position="1"/>
        <end position="20"/>
    </location>
</feature>
<feature type="region of interest" description="Disordered" evidence="3">
    <location>
        <begin position="534"/>
        <end position="553"/>
    </location>
</feature>
<evidence type="ECO:0000313" key="7">
    <source>
        <dbReference type="Proteomes" id="UP000708576"/>
    </source>
</evidence>
<dbReference type="Pfam" id="PF18283">
    <property type="entry name" value="CBM77"/>
    <property type="match status" value="1"/>
</dbReference>
<keyword evidence="2" id="KW-0964">Secreted</keyword>
<evidence type="ECO:0000256" key="2">
    <source>
        <dbReference type="RuleBase" id="RU361173"/>
    </source>
</evidence>
<keyword evidence="2" id="KW-0624">Polysaccharide degradation</keyword>
<accession>A0ABS5JVI7</accession>
<dbReference type="RefSeq" id="WP_212215579.1">
    <property type="nucleotide sequence ID" value="NZ_JAGUCO010000004.1"/>
</dbReference>
<dbReference type="Pfam" id="PF00544">
    <property type="entry name" value="Pectate_lyase_4"/>
    <property type="match status" value="1"/>
</dbReference>
<name>A0ABS5JVI7_9BACT</name>
<comment type="similarity">
    <text evidence="2">Belongs to the polysaccharide lyase 1 family.</text>
</comment>
<dbReference type="SMART" id="SM00656">
    <property type="entry name" value="Amb_all"/>
    <property type="match status" value="1"/>
</dbReference>
<dbReference type="InterPro" id="IPR012334">
    <property type="entry name" value="Pectin_lyas_fold"/>
</dbReference>
<evidence type="ECO:0000259" key="5">
    <source>
        <dbReference type="SMART" id="SM00656"/>
    </source>
</evidence>
<dbReference type="PANTHER" id="PTHR31683:SF18">
    <property type="entry name" value="PECTATE LYASE 21-RELATED"/>
    <property type="match status" value="1"/>
</dbReference>